<dbReference type="CDD" id="cd12108">
    <property type="entry name" value="Hr-like"/>
    <property type="match status" value="1"/>
</dbReference>
<dbReference type="Gene3D" id="1.20.120.520">
    <property type="entry name" value="nmb1532 protein domain like"/>
    <property type="match status" value="1"/>
</dbReference>
<gene>
    <name evidence="2" type="ORF">SAMN05216223_111206</name>
</gene>
<protein>
    <submittedName>
        <fullName evidence="2">Hemerythrin HHE cation binding domain-containing protein</fullName>
    </submittedName>
</protein>
<dbReference type="OrthoDB" id="5197650at2"/>
<name>A0A1H6D4C8_9ACTN</name>
<evidence type="ECO:0000313" key="2">
    <source>
        <dbReference type="EMBL" id="SEG79818.1"/>
    </source>
</evidence>
<keyword evidence="3" id="KW-1185">Reference proteome</keyword>
<dbReference type="EMBL" id="FNVU01000011">
    <property type="protein sequence ID" value="SEG79818.1"/>
    <property type="molecule type" value="Genomic_DNA"/>
</dbReference>
<accession>A0A1H6D4C8</accession>
<dbReference type="Pfam" id="PF01814">
    <property type="entry name" value="Hemerythrin"/>
    <property type="match status" value="1"/>
</dbReference>
<evidence type="ECO:0000259" key="1">
    <source>
        <dbReference type="Pfam" id="PF01814"/>
    </source>
</evidence>
<dbReference type="Proteomes" id="UP000236754">
    <property type="component" value="Unassembled WGS sequence"/>
</dbReference>
<feature type="domain" description="Hemerythrin-like" evidence="1">
    <location>
        <begin position="21"/>
        <end position="143"/>
    </location>
</feature>
<sequence>MTETQRIVTANRPDTINFTEMYVTHDGFRRDLARFAAAVSAGRGDAPAVRQGWQNFKRQLDVHHTVEDAWLWPRLKNLVAGRPDDLLLLEEMEAEHAVLDPLLAEVERALHAGAAELPVLVQKLRDTLEVHLRHEEDAALPLIQSVMTPADWKGFSRAMARKQKLGGASIWVPWITDGMAPADARKFLARLPAPLRLLNRLSWDGRYRSRGLWSY</sequence>
<dbReference type="RefSeq" id="WP_103888243.1">
    <property type="nucleotide sequence ID" value="NZ_FNVU01000011.1"/>
</dbReference>
<evidence type="ECO:0000313" key="3">
    <source>
        <dbReference type="Proteomes" id="UP000236754"/>
    </source>
</evidence>
<proteinExistence type="predicted"/>
<organism evidence="2 3">
    <name type="scientific">Actinacidiphila yanglinensis</name>
    <dbReference type="NCBI Taxonomy" id="310779"/>
    <lineage>
        <taxon>Bacteria</taxon>
        <taxon>Bacillati</taxon>
        <taxon>Actinomycetota</taxon>
        <taxon>Actinomycetes</taxon>
        <taxon>Kitasatosporales</taxon>
        <taxon>Streptomycetaceae</taxon>
        <taxon>Actinacidiphila</taxon>
    </lineage>
</organism>
<dbReference type="AlphaFoldDB" id="A0A1H6D4C8"/>
<reference evidence="2 3" key="1">
    <citation type="submission" date="2016-10" db="EMBL/GenBank/DDBJ databases">
        <authorList>
            <person name="de Groot N.N."/>
        </authorList>
    </citation>
    <scope>NUCLEOTIDE SEQUENCE [LARGE SCALE GENOMIC DNA]</scope>
    <source>
        <strain evidence="2 3">CGMCC 4.2023</strain>
    </source>
</reference>
<dbReference type="InterPro" id="IPR012312">
    <property type="entry name" value="Hemerythrin-like"/>
</dbReference>